<dbReference type="PROSITE" id="PS50237">
    <property type="entry name" value="HECT"/>
    <property type="match status" value="1"/>
</dbReference>
<dbReference type="PANTHER" id="PTHR11254">
    <property type="entry name" value="HECT DOMAIN UBIQUITIN-PROTEIN LIGASE"/>
    <property type="match status" value="1"/>
</dbReference>
<dbReference type="Gene3D" id="3.30.2160.10">
    <property type="entry name" value="Hect, E3 ligase catalytic domain"/>
    <property type="match status" value="1"/>
</dbReference>
<dbReference type="Proteomes" id="UP001230188">
    <property type="component" value="Unassembled WGS sequence"/>
</dbReference>
<gene>
    <name evidence="9" type="ORF">CTAYLR_008303</name>
</gene>
<evidence type="ECO:0000256" key="7">
    <source>
        <dbReference type="SAM" id="MobiDB-lite"/>
    </source>
</evidence>
<comment type="pathway">
    <text evidence="2">Protein modification; protein ubiquitination.</text>
</comment>
<evidence type="ECO:0000256" key="3">
    <source>
        <dbReference type="ARBA" id="ARBA00012485"/>
    </source>
</evidence>
<evidence type="ECO:0000256" key="5">
    <source>
        <dbReference type="ARBA" id="ARBA00022786"/>
    </source>
</evidence>
<evidence type="ECO:0000313" key="9">
    <source>
        <dbReference type="EMBL" id="KAJ8599145.1"/>
    </source>
</evidence>
<dbReference type="EC" id="2.3.2.26" evidence="3"/>
<evidence type="ECO:0000256" key="6">
    <source>
        <dbReference type="PROSITE-ProRule" id="PRU00104"/>
    </source>
</evidence>
<comment type="caution">
    <text evidence="9">The sequence shown here is derived from an EMBL/GenBank/DDBJ whole genome shotgun (WGS) entry which is preliminary data.</text>
</comment>
<evidence type="ECO:0000256" key="4">
    <source>
        <dbReference type="ARBA" id="ARBA00022679"/>
    </source>
</evidence>
<dbReference type="GO" id="GO:0006511">
    <property type="term" value="P:ubiquitin-dependent protein catabolic process"/>
    <property type="evidence" value="ECO:0007669"/>
    <property type="project" value="TreeGrafter"/>
</dbReference>
<proteinExistence type="predicted"/>
<dbReference type="GO" id="GO:0016567">
    <property type="term" value="P:protein ubiquitination"/>
    <property type="evidence" value="ECO:0007669"/>
    <property type="project" value="TreeGrafter"/>
</dbReference>
<dbReference type="InterPro" id="IPR035983">
    <property type="entry name" value="Hect_E3_ubiquitin_ligase"/>
</dbReference>
<accession>A0AAD7XK54</accession>
<feature type="active site" description="Glycyl thioester intermediate" evidence="6">
    <location>
        <position position="718"/>
    </location>
</feature>
<evidence type="ECO:0000313" key="10">
    <source>
        <dbReference type="Proteomes" id="UP001230188"/>
    </source>
</evidence>
<sequence>MITTSLVFDGPLALADFGGAERRAFRVAISRELSVVTDAHQIQSVRATEIRSSGDAARRRLVEQQRQHLKVEFRCDWPLDRAADELDAEASEIGDAYKQELKAAIIDRTLESSIRNANNGTTNMSAAVVNVDLSTSSVEEETLVAVGFGGFPLVVVQATAAPTVGEKDEKEEEETIGGGGRRESSTLEAVVIISLVTSLGVGTCAVSAVLVARRQQERAKVVSRDAMEEIEEMPRDNGDVEGDVEDDGMDLEIFDDDDDYDDRKEDTDDADGGELRTCETYQARARYRRIEYDDVERRRGRVSWHNCTEKHGPRFVRRFGASRLELAAADAGVALPWRPASDELRRMLTRSAPFEERSPAFRRAADALRIHWTVGRVEFSVKRDRVFETALEALGAMPATHWRRPFFVKFEDESGLDAGGLSREFFALASLEALADASGYFRACYGTYHLRDDDDDDDESEEDEVSSVRAAAEREQRLVFIGRLMGKCLLEGHHFAARPSIVMLKHACCEPVAFEDLQLLDFELWKSLSMLPMMPKCVLESLDLSFSLETVRRGRVATVELCPGGASRSVTSANVEEFLELRFRQRVLDACRRGLSAVLRGVYSVVPLDALLLLTGRELELTLCGVPEISVDEWRRCTVYNGVFAELGARHPVIENFWGVVAGWDDRKRATLLQWATGSSCCPIGGLAQLQGRDGALRPFTLTSVELSQAAYPKSHTCFNRIDLPLYRTRADLRAALDFVLTNAAAFSRFSID</sequence>
<dbReference type="Pfam" id="PF00632">
    <property type="entry name" value="HECT"/>
    <property type="match status" value="1"/>
</dbReference>
<keyword evidence="4" id="KW-0808">Transferase</keyword>
<feature type="region of interest" description="Disordered" evidence="7">
    <location>
        <begin position="230"/>
        <end position="273"/>
    </location>
</feature>
<dbReference type="Gene3D" id="3.30.2410.10">
    <property type="entry name" value="Hect, E3 ligase catalytic domain"/>
    <property type="match status" value="1"/>
</dbReference>
<organism evidence="9 10">
    <name type="scientific">Chrysophaeum taylorii</name>
    <dbReference type="NCBI Taxonomy" id="2483200"/>
    <lineage>
        <taxon>Eukaryota</taxon>
        <taxon>Sar</taxon>
        <taxon>Stramenopiles</taxon>
        <taxon>Ochrophyta</taxon>
        <taxon>Pelagophyceae</taxon>
        <taxon>Pelagomonadales</taxon>
        <taxon>Pelagomonadaceae</taxon>
        <taxon>Chrysophaeum</taxon>
    </lineage>
</organism>
<dbReference type="EMBL" id="JAQMWT010000586">
    <property type="protein sequence ID" value="KAJ8599145.1"/>
    <property type="molecule type" value="Genomic_DNA"/>
</dbReference>
<feature type="compositionally biased region" description="Acidic residues" evidence="7">
    <location>
        <begin position="239"/>
        <end position="260"/>
    </location>
</feature>
<dbReference type="PANTHER" id="PTHR11254:SF440">
    <property type="entry name" value="E3 UBIQUITIN-PROTEIN LIGASE NEDD-4"/>
    <property type="match status" value="1"/>
</dbReference>
<dbReference type="InterPro" id="IPR050409">
    <property type="entry name" value="E3_ubiq-protein_ligase"/>
</dbReference>
<reference evidence="9" key="1">
    <citation type="submission" date="2023-01" db="EMBL/GenBank/DDBJ databases">
        <title>Metagenome sequencing of chrysophaentin producing Chrysophaeum taylorii.</title>
        <authorList>
            <person name="Davison J."/>
            <person name="Bewley C."/>
        </authorList>
    </citation>
    <scope>NUCLEOTIDE SEQUENCE</scope>
    <source>
        <strain evidence="9">NIES-1699</strain>
    </source>
</reference>
<dbReference type="InterPro" id="IPR000569">
    <property type="entry name" value="HECT_dom"/>
</dbReference>
<evidence type="ECO:0000256" key="1">
    <source>
        <dbReference type="ARBA" id="ARBA00000885"/>
    </source>
</evidence>
<keyword evidence="10" id="KW-1185">Reference proteome</keyword>
<feature type="domain" description="HECT" evidence="8">
    <location>
        <begin position="403"/>
        <end position="750"/>
    </location>
</feature>
<dbReference type="SUPFAM" id="SSF56204">
    <property type="entry name" value="Hect, E3 ligase catalytic domain"/>
    <property type="match status" value="1"/>
</dbReference>
<evidence type="ECO:0000259" key="8">
    <source>
        <dbReference type="PROSITE" id="PS50237"/>
    </source>
</evidence>
<dbReference type="Gene3D" id="3.90.1750.10">
    <property type="entry name" value="Hect, E3 ligase catalytic domains"/>
    <property type="match status" value="1"/>
</dbReference>
<evidence type="ECO:0000256" key="2">
    <source>
        <dbReference type="ARBA" id="ARBA00004906"/>
    </source>
</evidence>
<feature type="region of interest" description="Disordered" evidence="7">
    <location>
        <begin position="163"/>
        <end position="182"/>
    </location>
</feature>
<protein>
    <recommendedName>
        <fullName evidence="3">HECT-type E3 ubiquitin transferase</fullName>
        <ecNumber evidence="3">2.3.2.26</ecNumber>
    </recommendedName>
</protein>
<name>A0AAD7XK54_9STRA</name>
<dbReference type="GO" id="GO:0005737">
    <property type="term" value="C:cytoplasm"/>
    <property type="evidence" value="ECO:0007669"/>
    <property type="project" value="TreeGrafter"/>
</dbReference>
<dbReference type="AlphaFoldDB" id="A0AAD7XK54"/>
<dbReference type="GO" id="GO:0061630">
    <property type="term" value="F:ubiquitin protein ligase activity"/>
    <property type="evidence" value="ECO:0007669"/>
    <property type="project" value="UniProtKB-EC"/>
</dbReference>
<keyword evidence="5 6" id="KW-0833">Ubl conjugation pathway</keyword>
<comment type="catalytic activity">
    <reaction evidence="1">
        <text>S-ubiquitinyl-[E2 ubiquitin-conjugating enzyme]-L-cysteine + [acceptor protein]-L-lysine = [E2 ubiquitin-conjugating enzyme]-L-cysteine + N(6)-ubiquitinyl-[acceptor protein]-L-lysine.</text>
        <dbReference type="EC" id="2.3.2.26"/>
    </reaction>
</comment>
<dbReference type="SMART" id="SM00119">
    <property type="entry name" value="HECTc"/>
    <property type="match status" value="1"/>
</dbReference>